<evidence type="ECO:0000313" key="10">
    <source>
        <dbReference type="Proteomes" id="UP000190962"/>
    </source>
</evidence>
<gene>
    <name evidence="8" type="ORF">BOV88_01555</name>
    <name evidence="7" type="ORF">JV46_17840</name>
</gene>
<dbReference type="EMBL" id="JRAA01000001">
    <property type="protein sequence ID" value="KHF26588.1"/>
    <property type="molecule type" value="Genomic_DNA"/>
</dbReference>
<dbReference type="PANTHER" id="PTHR33507:SF3">
    <property type="entry name" value="INNER MEMBRANE PROTEIN YBBJ"/>
    <property type="match status" value="1"/>
</dbReference>
<reference evidence="8 10" key="2">
    <citation type="submission" date="2016-11" db="EMBL/GenBank/DDBJ databases">
        <title>Mixed transmission modes and dynamic genome evolution in an obligate animal-bacterial symbiosis.</title>
        <authorList>
            <person name="Russell S.L."/>
            <person name="Corbett-Detig R.B."/>
            <person name="Cavanaugh C.M."/>
        </authorList>
    </citation>
    <scope>NUCLEOTIDE SEQUENCE [LARGE SCALE GENOMIC DNA]</scope>
    <source>
        <strain evidence="8">MA-KB16</strain>
    </source>
</reference>
<dbReference type="InterPro" id="IPR052165">
    <property type="entry name" value="Membrane_assoc_protease"/>
</dbReference>
<evidence type="ECO:0000256" key="4">
    <source>
        <dbReference type="ARBA" id="ARBA00023136"/>
    </source>
</evidence>
<comment type="caution">
    <text evidence="7">The sequence shown here is derived from an EMBL/GenBank/DDBJ whole genome shotgun (WGS) entry which is preliminary data.</text>
</comment>
<evidence type="ECO:0000313" key="7">
    <source>
        <dbReference type="EMBL" id="KHF26588.1"/>
    </source>
</evidence>
<dbReference type="Pfam" id="PF01957">
    <property type="entry name" value="NfeD"/>
    <property type="match status" value="1"/>
</dbReference>
<dbReference type="Gene3D" id="2.40.50.140">
    <property type="entry name" value="Nucleic acid-binding proteins"/>
    <property type="match status" value="1"/>
</dbReference>
<feature type="domain" description="NfeD-like C-terminal" evidence="6">
    <location>
        <begin position="94"/>
        <end position="146"/>
    </location>
</feature>
<dbReference type="AlphaFoldDB" id="A0A0B0H8T1"/>
<dbReference type="eggNOG" id="COG1585">
    <property type="taxonomic scope" value="Bacteria"/>
</dbReference>
<dbReference type="Proteomes" id="UP000190962">
    <property type="component" value="Unassembled WGS sequence"/>
</dbReference>
<dbReference type="OrthoDB" id="9810336at2"/>
<organism evidence="7 9">
    <name type="scientific">Solemya velum gill symbiont</name>
    <dbReference type="NCBI Taxonomy" id="2340"/>
    <lineage>
        <taxon>Bacteria</taxon>
        <taxon>Pseudomonadati</taxon>
        <taxon>Pseudomonadota</taxon>
        <taxon>Gammaproteobacteria</taxon>
        <taxon>sulfur-oxidizing symbionts</taxon>
    </lineage>
</organism>
<evidence type="ECO:0000259" key="6">
    <source>
        <dbReference type="Pfam" id="PF01957"/>
    </source>
</evidence>
<sequence>MMEGLFDSMNWWHWLIVAVLFLIMEIFSPAAFFMWLGFAAAITALAALAIEMSWEMEFLLFAVLSVASILIGRSWFKRHPIESEQPALNERGVELVGKMAVVETPIVNGTGRIHLGETTWKVTGPDAATGQKVRIIGSQGSTLKVELID</sequence>
<keyword evidence="9" id="KW-1185">Reference proteome</keyword>
<dbReference type="GO" id="GO:0005886">
    <property type="term" value="C:plasma membrane"/>
    <property type="evidence" value="ECO:0007669"/>
    <property type="project" value="TreeGrafter"/>
</dbReference>
<keyword evidence="4 5" id="KW-0472">Membrane</keyword>
<dbReference type="EMBL" id="MPNX01000001">
    <property type="protein sequence ID" value="OOY36297.1"/>
    <property type="molecule type" value="Genomic_DNA"/>
</dbReference>
<dbReference type="GO" id="GO:0008233">
    <property type="term" value="F:peptidase activity"/>
    <property type="evidence" value="ECO:0007669"/>
    <property type="project" value="UniProtKB-KW"/>
</dbReference>
<dbReference type="PANTHER" id="PTHR33507">
    <property type="entry name" value="INNER MEMBRANE PROTEIN YBBJ"/>
    <property type="match status" value="1"/>
</dbReference>
<dbReference type="GeneID" id="86991225"/>
<evidence type="ECO:0000313" key="9">
    <source>
        <dbReference type="Proteomes" id="UP000030856"/>
    </source>
</evidence>
<dbReference type="STRING" id="2340.JV46_17840"/>
<evidence type="ECO:0000256" key="5">
    <source>
        <dbReference type="SAM" id="Phobius"/>
    </source>
</evidence>
<dbReference type="InterPro" id="IPR002810">
    <property type="entry name" value="NfeD-like_C"/>
</dbReference>
<accession>A0A0B0H8T1</accession>
<protein>
    <submittedName>
        <fullName evidence="7">Membrane protein implicated in regulation of membrane protease activity</fullName>
    </submittedName>
</protein>
<evidence type="ECO:0000313" key="8">
    <source>
        <dbReference type="EMBL" id="OOY36297.1"/>
    </source>
</evidence>
<dbReference type="Proteomes" id="UP000030856">
    <property type="component" value="Unassembled WGS sequence"/>
</dbReference>
<proteinExistence type="predicted"/>
<keyword evidence="3 5" id="KW-1133">Transmembrane helix</keyword>
<dbReference type="RefSeq" id="WP_043116377.1">
    <property type="nucleotide sequence ID" value="NZ_JRAA01000001.1"/>
</dbReference>
<feature type="transmembrane region" description="Helical" evidence="5">
    <location>
        <begin position="58"/>
        <end position="76"/>
    </location>
</feature>
<dbReference type="GO" id="GO:0006508">
    <property type="term" value="P:proteolysis"/>
    <property type="evidence" value="ECO:0007669"/>
    <property type="project" value="UniProtKB-KW"/>
</dbReference>
<evidence type="ECO:0000256" key="2">
    <source>
        <dbReference type="ARBA" id="ARBA00022692"/>
    </source>
</evidence>
<name>A0A0B0H8T1_SOVGS</name>
<keyword evidence="7" id="KW-0378">Hydrolase</keyword>
<reference evidence="7 9" key="1">
    <citation type="journal article" date="2014" name="BMC Genomics">
        <title>The genome of the intracellular bacterium of the coastal bivalve, Solemya velum: a blueprint for thriving in and out of symbiosis.</title>
        <authorList>
            <person name="Dmytrenko O."/>
            <person name="Russell S.L."/>
            <person name="Loo W.T."/>
            <person name="Fontanez K.M."/>
            <person name="Liao L."/>
            <person name="Roeselers G."/>
            <person name="Sharma R."/>
            <person name="Stewart F.J."/>
            <person name="Newton I.L."/>
            <person name="Woyke T."/>
            <person name="Wu D."/>
            <person name="Lang J.M."/>
            <person name="Eisen J.A."/>
            <person name="Cavanaugh C.M."/>
        </authorList>
    </citation>
    <scope>NUCLEOTIDE SEQUENCE [LARGE SCALE GENOMIC DNA]</scope>
    <source>
        <strain evidence="7 9">WH</strain>
    </source>
</reference>
<feature type="transmembrane region" description="Helical" evidence="5">
    <location>
        <begin position="12"/>
        <end position="27"/>
    </location>
</feature>
<dbReference type="InterPro" id="IPR012340">
    <property type="entry name" value="NA-bd_OB-fold"/>
</dbReference>
<evidence type="ECO:0000256" key="3">
    <source>
        <dbReference type="ARBA" id="ARBA00022989"/>
    </source>
</evidence>
<keyword evidence="7" id="KW-0645">Protease</keyword>
<comment type="subcellular location">
    <subcellularLocation>
        <location evidence="1">Membrane</location>
        <topology evidence="1">Multi-pass membrane protein</topology>
    </subcellularLocation>
</comment>
<evidence type="ECO:0000256" key="1">
    <source>
        <dbReference type="ARBA" id="ARBA00004141"/>
    </source>
</evidence>
<keyword evidence="2 5" id="KW-0812">Transmembrane</keyword>
<feature type="transmembrane region" description="Helical" evidence="5">
    <location>
        <begin position="32"/>
        <end position="52"/>
    </location>
</feature>